<evidence type="ECO:0000313" key="2">
    <source>
        <dbReference type="Proteomes" id="UP001160301"/>
    </source>
</evidence>
<dbReference type="Proteomes" id="UP001160301">
    <property type="component" value="Unassembled WGS sequence"/>
</dbReference>
<name>A0ABT6P8G7_9BACT</name>
<organism evidence="1 2">
    <name type="scientific">Polyangium sorediatum</name>
    <dbReference type="NCBI Taxonomy" id="889274"/>
    <lineage>
        <taxon>Bacteria</taxon>
        <taxon>Pseudomonadati</taxon>
        <taxon>Myxococcota</taxon>
        <taxon>Polyangia</taxon>
        <taxon>Polyangiales</taxon>
        <taxon>Polyangiaceae</taxon>
        <taxon>Polyangium</taxon>
    </lineage>
</organism>
<evidence type="ECO:0000313" key="1">
    <source>
        <dbReference type="EMBL" id="MDI1436919.1"/>
    </source>
</evidence>
<accession>A0ABT6P8G7</accession>
<dbReference type="InterPro" id="IPR009091">
    <property type="entry name" value="RCC1/BLIP-II"/>
</dbReference>
<proteinExistence type="predicted"/>
<dbReference type="SUPFAM" id="SSF50985">
    <property type="entry name" value="RCC1/BLIP-II"/>
    <property type="match status" value="1"/>
</dbReference>
<dbReference type="Gene3D" id="2.130.10.30">
    <property type="entry name" value="Regulator of chromosome condensation 1/beta-lactamase-inhibitor protein II"/>
    <property type="match status" value="1"/>
</dbReference>
<keyword evidence="2" id="KW-1185">Reference proteome</keyword>
<dbReference type="EMBL" id="JARZHI010000099">
    <property type="protein sequence ID" value="MDI1436919.1"/>
    <property type="molecule type" value="Genomic_DNA"/>
</dbReference>
<dbReference type="RefSeq" id="WP_284721815.1">
    <property type="nucleotide sequence ID" value="NZ_JARZHI010000099.1"/>
</dbReference>
<gene>
    <name evidence="1" type="ORF">QHF89_45860</name>
</gene>
<reference evidence="1 2" key="1">
    <citation type="submission" date="2023-04" db="EMBL/GenBank/DDBJ databases">
        <title>The genome sequence of Polyangium sorediatum DSM14670.</title>
        <authorList>
            <person name="Zhang X."/>
        </authorList>
    </citation>
    <scope>NUCLEOTIDE SEQUENCE [LARGE SCALE GENOMIC DNA]</scope>
    <source>
        <strain evidence="1 2">DSM 14670</strain>
    </source>
</reference>
<comment type="caution">
    <text evidence="1">The sequence shown here is derived from an EMBL/GenBank/DDBJ whole genome shotgun (WGS) entry which is preliminary data.</text>
</comment>
<protein>
    <submittedName>
        <fullName evidence="1">Uncharacterized protein</fullName>
    </submittedName>
</protein>
<sequence length="252" mass="26553">MALGPDSDDDVGSSVSFGYLVEWGRITLPKGPFRMISGSFYHGCGVRLDGHLACWGDSRQIRDFATKLASEKIATVSVRMTHACALTEGGTLFCLERHGTPKPDRRVVRASGSFVAVDIQGFPWAVTSAGAAVQSEIGADFSRIVERVPGHFSSIVSDGFIACGVEAGKIRCISTLAESLRTFAPPALDPVERLVPGNAYYCALAGGKATCFGHVHRIPGGPLDGVAVRDLAASASTLCIVDPAGALRCRSR</sequence>